<evidence type="ECO:0000256" key="1">
    <source>
        <dbReference type="SAM" id="MobiDB-lite"/>
    </source>
</evidence>
<protein>
    <submittedName>
        <fullName evidence="3">Uncharacterized protein</fullName>
    </submittedName>
</protein>
<sequence>MSEETREQETVATPPAAPKHGGFDPGLIRKLWIALGVACALPVIAELFVDRHHGHGEHFPVDWGFGFYAVLGFLACAGSILLAKGLGLFLKKNEDYYDHDEPS</sequence>
<feature type="region of interest" description="Disordered" evidence="1">
    <location>
        <begin position="1"/>
        <end position="23"/>
    </location>
</feature>
<evidence type="ECO:0000313" key="4">
    <source>
        <dbReference type="Proteomes" id="UP000663929"/>
    </source>
</evidence>
<feature type="transmembrane region" description="Helical" evidence="2">
    <location>
        <begin position="27"/>
        <end position="45"/>
    </location>
</feature>
<organism evidence="3 4">
    <name type="scientific">Sulfidibacter corallicola</name>
    <dbReference type="NCBI Taxonomy" id="2818388"/>
    <lineage>
        <taxon>Bacteria</taxon>
        <taxon>Pseudomonadati</taxon>
        <taxon>Acidobacteriota</taxon>
        <taxon>Holophagae</taxon>
        <taxon>Acanthopleuribacterales</taxon>
        <taxon>Acanthopleuribacteraceae</taxon>
        <taxon>Sulfidibacter</taxon>
    </lineage>
</organism>
<gene>
    <name evidence="3" type="ORF">J3U87_28600</name>
</gene>
<keyword evidence="4" id="KW-1185">Reference proteome</keyword>
<accession>A0A8A4TI20</accession>
<dbReference type="EMBL" id="CP071793">
    <property type="protein sequence ID" value="QTD49566.1"/>
    <property type="molecule type" value="Genomic_DNA"/>
</dbReference>
<keyword evidence="2" id="KW-0812">Transmembrane</keyword>
<keyword evidence="2" id="KW-1133">Transmembrane helix</keyword>
<name>A0A8A4TI20_SULCO</name>
<dbReference type="Proteomes" id="UP000663929">
    <property type="component" value="Chromosome"/>
</dbReference>
<proteinExistence type="predicted"/>
<feature type="transmembrane region" description="Helical" evidence="2">
    <location>
        <begin position="65"/>
        <end position="83"/>
    </location>
</feature>
<keyword evidence="2" id="KW-0472">Membrane</keyword>
<evidence type="ECO:0000256" key="2">
    <source>
        <dbReference type="SAM" id="Phobius"/>
    </source>
</evidence>
<dbReference type="KEGG" id="scor:J3U87_28600"/>
<reference evidence="3" key="1">
    <citation type="submission" date="2021-03" db="EMBL/GenBank/DDBJ databases">
        <title>Acanthopleuribacteraceae sp. M133.</title>
        <authorList>
            <person name="Wang G."/>
        </authorList>
    </citation>
    <scope>NUCLEOTIDE SEQUENCE</scope>
    <source>
        <strain evidence="3">M133</strain>
    </source>
</reference>
<evidence type="ECO:0000313" key="3">
    <source>
        <dbReference type="EMBL" id="QTD49566.1"/>
    </source>
</evidence>
<dbReference type="RefSeq" id="WP_237379197.1">
    <property type="nucleotide sequence ID" value="NZ_CP071793.1"/>
</dbReference>
<dbReference type="AlphaFoldDB" id="A0A8A4TI20"/>